<dbReference type="GeneID" id="83215630"/>
<evidence type="ECO:0000313" key="1">
    <source>
        <dbReference type="EMBL" id="KAJ8656002.1"/>
    </source>
</evidence>
<dbReference type="EMBL" id="JARTCD010000043">
    <property type="protein sequence ID" value="KAJ8656002.1"/>
    <property type="molecule type" value="Genomic_DNA"/>
</dbReference>
<dbReference type="RefSeq" id="XP_058340915.1">
    <property type="nucleotide sequence ID" value="XM_058488230.1"/>
</dbReference>
<evidence type="ECO:0000313" key="2">
    <source>
        <dbReference type="Proteomes" id="UP001234581"/>
    </source>
</evidence>
<dbReference type="Proteomes" id="UP001234581">
    <property type="component" value="Unassembled WGS sequence"/>
</dbReference>
<proteinExistence type="predicted"/>
<sequence>MNKDHLSYSITLTAYAKHKVSCISKLYNEAWGLYEDKPAWLGQQHLVCQFHDQGGHSQICQMSPPAKLESGRPLEFFFDDDEKYFLAGSDIWQILEWP</sequence>
<reference evidence="1 2" key="1">
    <citation type="submission" date="2023-03" db="EMBL/GenBank/DDBJ databases">
        <title>Genome sequence of Lichtheimia ornata CBS 291.66.</title>
        <authorList>
            <person name="Mohabir J.T."/>
            <person name="Shea T.P."/>
            <person name="Kurbessoian T."/>
            <person name="Berby B."/>
            <person name="Fontaine J."/>
            <person name="Livny J."/>
            <person name="Gnirke A."/>
            <person name="Stajich J.E."/>
            <person name="Cuomo C.A."/>
        </authorList>
    </citation>
    <scope>NUCLEOTIDE SEQUENCE [LARGE SCALE GENOMIC DNA]</scope>
    <source>
        <strain evidence="1">CBS 291.66</strain>
    </source>
</reference>
<gene>
    <name evidence="1" type="ORF">O0I10_008223</name>
</gene>
<comment type="caution">
    <text evidence="1">The sequence shown here is derived from an EMBL/GenBank/DDBJ whole genome shotgun (WGS) entry which is preliminary data.</text>
</comment>
<name>A0AAD7XZL1_9FUNG</name>
<protein>
    <submittedName>
        <fullName evidence="1">Uncharacterized protein</fullName>
    </submittedName>
</protein>
<organism evidence="1 2">
    <name type="scientific">Lichtheimia ornata</name>
    <dbReference type="NCBI Taxonomy" id="688661"/>
    <lineage>
        <taxon>Eukaryota</taxon>
        <taxon>Fungi</taxon>
        <taxon>Fungi incertae sedis</taxon>
        <taxon>Mucoromycota</taxon>
        <taxon>Mucoromycotina</taxon>
        <taxon>Mucoromycetes</taxon>
        <taxon>Mucorales</taxon>
        <taxon>Lichtheimiaceae</taxon>
        <taxon>Lichtheimia</taxon>
    </lineage>
</organism>
<accession>A0AAD7XZL1</accession>
<dbReference type="AlphaFoldDB" id="A0AAD7XZL1"/>
<keyword evidence="2" id="KW-1185">Reference proteome</keyword>